<evidence type="ECO:0000256" key="6">
    <source>
        <dbReference type="ARBA" id="ARBA00022989"/>
    </source>
</evidence>
<evidence type="ECO:0000256" key="4">
    <source>
        <dbReference type="ARBA" id="ARBA00022692"/>
    </source>
</evidence>
<evidence type="ECO:0000256" key="7">
    <source>
        <dbReference type="ARBA" id="ARBA00023136"/>
    </source>
</evidence>
<sequence length="178" mass="19438">MIEALAYKIAVKIKSINPNETSSIEVMKFSLIMLIGTGSAIFLSLLLASLLGSALETIIVLISFVSLRFFSGGFHFKSAELCTIFSVIGAVLIPYVPVSDKNVFVITLISIFITALLAPIGVNQSKFFTKKHDPLLKLISIFIILLNLIIESDILAVTFFVQSLTLVIYKTMEGGDCK</sequence>
<keyword evidence="7 8" id="KW-0472">Membrane</keyword>
<protein>
    <recommendedName>
        <fullName evidence="11">Accessory regulator AgrB</fullName>
    </recommendedName>
</protein>
<name>A0A3M8B810_9BACL</name>
<evidence type="ECO:0000313" key="9">
    <source>
        <dbReference type="EMBL" id="RNB59453.1"/>
    </source>
</evidence>
<evidence type="ECO:0000256" key="1">
    <source>
        <dbReference type="ARBA" id="ARBA00022475"/>
    </source>
</evidence>
<evidence type="ECO:0000256" key="3">
    <source>
        <dbReference type="ARBA" id="ARBA00022670"/>
    </source>
</evidence>
<evidence type="ECO:0000313" key="10">
    <source>
        <dbReference type="Proteomes" id="UP000268829"/>
    </source>
</evidence>
<dbReference type="OrthoDB" id="2666767at2"/>
<keyword evidence="4 8" id="KW-0812">Transmembrane</keyword>
<keyword evidence="3" id="KW-0645">Protease</keyword>
<accession>A0A3M8B810</accession>
<feature type="transmembrane region" description="Helical" evidence="8">
    <location>
        <begin position="103"/>
        <end position="123"/>
    </location>
</feature>
<evidence type="ECO:0000256" key="2">
    <source>
        <dbReference type="ARBA" id="ARBA00022654"/>
    </source>
</evidence>
<feature type="transmembrane region" description="Helical" evidence="8">
    <location>
        <begin position="29"/>
        <end position="48"/>
    </location>
</feature>
<keyword evidence="5" id="KW-0378">Hydrolase</keyword>
<evidence type="ECO:0008006" key="11">
    <source>
        <dbReference type="Google" id="ProtNLM"/>
    </source>
</evidence>
<dbReference type="GO" id="GO:0006508">
    <property type="term" value="P:proteolysis"/>
    <property type="evidence" value="ECO:0007669"/>
    <property type="project" value="UniProtKB-KW"/>
</dbReference>
<keyword evidence="6 8" id="KW-1133">Transmembrane helix</keyword>
<feature type="transmembrane region" description="Helical" evidence="8">
    <location>
        <begin position="54"/>
        <end position="71"/>
    </location>
</feature>
<gene>
    <name evidence="9" type="ORF">EDM57_04740</name>
</gene>
<keyword evidence="2" id="KW-0673">Quorum sensing</keyword>
<organism evidence="9 10">
    <name type="scientific">Brevibacillus gelatini</name>
    <dbReference type="NCBI Taxonomy" id="1655277"/>
    <lineage>
        <taxon>Bacteria</taxon>
        <taxon>Bacillati</taxon>
        <taxon>Bacillota</taxon>
        <taxon>Bacilli</taxon>
        <taxon>Bacillales</taxon>
        <taxon>Paenibacillaceae</taxon>
        <taxon>Brevibacillus</taxon>
    </lineage>
</organism>
<dbReference type="AlphaFoldDB" id="A0A3M8B810"/>
<evidence type="ECO:0000256" key="8">
    <source>
        <dbReference type="SAM" id="Phobius"/>
    </source>
</evidence>
<dbReference type="Proteomes" id="UP000268829">
    <property type="component" value="Unassembled WGS sequence"/>
</dbReference>
<dbReference type="SMART" id="SM00793">
    <property type="entry name" value="AgrB"/>
    <property type="match status" value="1"/>
</dbReference>
<comment type="caution">
    <text evidence="9">The sequence shown here is derived from an EMBL/GenBank/DDBJ whole genome shotgun (WGS) entry which is preliminary data.</text>
</comment>
<proteinExistence type="predicted"/>
<dbReference type="InterPro" id="IPR006741">
    <property type="entry name" value="AgrB"/>
</dbReference>
<feature type="transmembrane region" description="Helical" evidence="8">
    <location>
        <begin position="78"/>
        <end position="97"/>
    </location>
</feature>
<reference evidence="9 10" key="1">
    <citation type="submission" date="2018-10" db="EMBL/GenBank/DDBJ databases">
        <title>Phylogenomics of Brevibacillus.</title>
        <authorList>
            <person name="Dunlap C."/>
        </authorList>
    </citation>
    <scope>NUCLEOTIDE SEQUENCE [LARGE SCALE GENOMIC DNA]</scope>
    <source>
        <strain evidence="9 10">DSM 100115</strain>
    </source>
</reference>
<dbReference type="GO" id="GO:0016020">
    <property type="term" value="C:membrane"/>
    <property type="evidence" value="ECO:0007669"/>
    <property type="project" value="InterPro"/>
</dbReference>
<feature type="transmembrane region" description="Helical" evidence="8">
    <location>
        <begin position="135"/>
        <end position="161"/>
    </location>
</feature>
<dbReference type="EMBL" id="RHHS01000013">
    <property type="protein sequence ID" value="RNB59453.1"/>
    <property type="molecule type" value="Genomic_DNA"/>
</dbReference>
<evidence type="ECO:0000256" key="5">
    <source>
        <dbReference type="ARBA" id="ARBA00022801"/>
    </source>
</evidence>
<keyword evidence="10" id="KW-1185">Reference proteome</keyword>
<dbReference type="GO" id="GO:0008233">
    <property type="term" value="F:peptidase activity"/>
    <property type="evidence" value="ECO:0007669"/>
    <property type="project" value="UniProtKB-KW"/>
</dbReference>
<dbReference type="RefSeq" id="WP_122903620.1">
    <property type="nucleotide sequence ID" value="NZ_RHHS01000013.1"/>
</dbReference>
<keyword evidence="1" id="KW-1003">Cell membrane</keyword>
<dbReference type="Pfam" id="PF04647">
    <property type="entry name" value="AgrB"/>
    <property type="match status" value="1"/>
</dbReference>
<dbReference type="GO" id="GO:0009372">
    <property type="term" value="P:quorum sensing"/>
    <property type="evidence" value="ECO:0007669"/>
    <property type="project" value="UniProtKB-KW"/>
</dbReference>